<feature type="domain" description="G-patch" evidence="2">
    <location>
        <begin position="357"/>
        <end position="380"/>
    </location>
</feature>
<sequence length="677" mass="74462">MALDAFHIRALRQSVEAEGLDAIRCQQTQAAPSEFRNVYDCRSSSPPPRSSRRPGLGSSATKSYSVGDDIGWHSYRTGKSPASNTLRMRKRFVKATHLSDSSLLSPNPNTSAFNHTTEQSSLANTITSRTISSPPSEATPKPEQSLAQLYSQLTQDMSTSHPVQLGTSAPESLSSPSSSENTQKGRVLTQADSHGHRQRHHPDARRRSEWFISRALTKMRRAQHASPIETSTPSVLAEEAGIDKYEDPLPESSSQSNRNRCQRCGDTLPSDATPEYMARHRQSIGHRLGLNAPVSSASASEAPSPDASEPPTPAPRPRSSSPIDISLLGVSMQWLRRKSGKPPTRLSNAPRWKKIARDNVGHSLLSRMGWKEGMGLGLQEWKWQQLRREMDKRQRSNAVRALLLRQSSSAQASSSADGVFLDPAQIPSVQLVGSSKAEPGRLGTQSEWMQPLLQPNPTEAEAGHLEAAFPFQFDAQSAEKQREASQMWLASLSGTDAKCLQYLTEEEQRSLEQALISGHVSLLDVKSILLDIGDTRSPDEVPSIATHPNLTGLGMEAEDEGINRLAQSNALLYPVQVEPRNGRGGIGSKRPLSDLRRRSRDAEGRVEIRKLSFSADSLGEAPKKPRPSATGRPSKPPDRSRSHSGVGRKRTDPTRRQRELAYQKDKQDWLELRASLS</sequence>
<dbReference type="AlphaFoldDB" id="A0A077R0K3"/>
<feature type="compositionally biased region" description="Polar residues" evidence="1">
    <location>
        <begin position="157"/>
        <end position="167"/>
    </location>
</feature>
<dbReference type="PROSITE" id="PS50174">
    <property type="entry name" value="G_PATCH"/>
    <property type="match status" value="1"/>
</dbReference>
<feature type="compositionally biased region" description="Basic and acidic residues" evidence="1">
    <location>
        <begin position="591"/>
        <end position="610"/>
    </location>
</feature>
<evidence type="ECO:0000256" key="1">
    <source>
        <dbReference type="SAM" id="MobiDB-lite"/>
    </source>
</evidence>
<evidence type="ECO:0000313" key="3">
    <source>
        <dbReference type="EMBL" id="CDI52406.1"/>
    </source>
</evidence>
<feature type="compositionally biased region" description="Low complexity" evidence="1">
    <location>
        <begin position="125"/>
        <end position="136"/>
    </location>
</feature>
<feature type="compositionally biased region" description="Basic and acidic residues" evidence="1">
    <location>
        <begin position="649"/>
        <end position="666"/>
    </location>
</feature>
<feature type="compositionally biased region" description="Low complexity" evidence="1">
    <location>
        <begin position="252"/>
        <end position="264"/>
    </location>
</feature>
<feature type="region of interest" description="Disordered" evidence="1">
    <location>
        <begin position="98"/>
        <end position="143"/>
    </location>
</feature>
<feature type="compositionally biased region" description="Polar residues" evidence="1">
    <location>
        <begin position="106"/>
        <end position="124"/>
    </location>
</feature>
<reference evidence="3" key="1">
    <citation type="journal article" date="2014" name="Genome Biol. Evol.">
        <title>Gene Loss Rather Than Gene Gain Is Associated with a Host Jump from Monocots to Dicots in the Smut Fungus Melanopsichium pennsylvanicum.</title>
        <authorList>
            <person name="Sharma R."/>
            <person name="Mishra B."/>
            <person name="Runge F."/>
            <person name="Thines M."/>
        </authorList>
    </citation>
    <scope>NUCLEOTIDE SEQUENCE</scope>
    <source>
        <strain evidence="3">4</strain>
    </source>
</reference>
<feature type="region of interest" description="Disordered" evidence="1">
    <location>
        <begin position="293"/>
        <end position="323"/>
    </location>
</feature>
<feature type="region of interest" description="Disordered" evidence="1">
    <location>
        <begin position="245"/>
        <end position="274"/>
    </location>
</feature>
<name>A0A077R0K3_9BASI</name>
<evidence type="ECO:0000259" key="2">
    <source>
        <dbReference type="PROSITE" id="PS50174"/>
    </source>
</evidence>
<feature type="region of interest" description="Disordered" evidence="1">
    <location>
        <begin position="157"/>
        <end position="208"/>
    </location>
</feature>
<dbReference type="Pfam" id="PF01585">
    <property type="entry name" value="G-patch"/>
    <property type="match status" value="1"/>
</dbReference>
<proteinExistence type="predicted"/>
<feature type="compositionally biased region" description="Low complexity" evidence="1">
    <location>
        <begin position="168"/>
        <end position="180"/>
    </location>
</feature>
<organism evidence="3">
    <name type="scientific">Melanopsichium pennsylvanicum 4</name>
    <dbReference type="NCBI Taxonomy" id="1398559"/>
    <lineage>
        <taxon>Eukaryota</taxon>
        <taxon>Fungi</taxon>
        <taxon>Dikarya</taxon>
        <taxon>Basidiomycota</taxon>
        <taxon>Ustilaginomycotina</taxon>
        <taxon>Ustilaginomycetes</taxon>
        <taxon>Ustilaginales</taxon>
        <taxon>Ustilaginaceae</taxon>
        <taxon>Melanopsichium</taxon>
    </lineage>
</organism>
<feature type="region of interest" description="Disordered" evidence="1">
    <location>
        <begin position="36"/>
        <end position="83"/>
    </location>
</feature>
<accession>A0A077R0K3</accession>
<feature type="compositionally biased region" description="Low complexity" evidence="1">
    <location>
        <begin position="293"/>
        <end position="307"/>
    </location>
</feature>
<dbReference type="InterPro" id="IPR000467">
    <property type="entry name" value="G_patch_dom"/>
</dbReference>
<protein>
    <recommendedName>
        <fullName evidence="2">G-patch domain-containing protein</fullName>
    </recommendedName>
</protein>
<dbReference type="GO" id="GO:0003676">
    <property type="term" value="F:nucleic acid binding"/>
    <property type="evidence" value="ECO:0007669"/>
    <property type="project" value="InterPro"/>
</dbReference>
<dbReference type="EMBL" id="HG529538">
    <property type="protein sequence ID" value="CDI52406.1"/>
    <property type="molecule type" value="Genomic_DNA"/>
</dbReference>
<feature type="region of interest" description="Disordered" evidence="1">
    <location>
        <begin position="576"/>
        <end position="666"/>
    </location>
</feature>